<evidence type="ECO:0008006" key="5">
    <source>
        <dbReference type="Google" id="ProtNLM"/>
    </source>
</evidence>
<reference evidence="3" key="1">
    <citation type="submission" date="2025-08" db="UniProtKB">
        <authorList>
            <consortium name="Ensembl"/>
        </authorList>
    </citation>
    <scope>IDENTIFICATION</scope>
</reference>
<evidence type="ECO:0000313" key="4">
    <source>
        <dbReference type="Proteomes" id="UP000694401"/>
    </source>
</evidence>
<feature type="compositionally biased region" description="Acidic residues" evidence="1">
    <location>
        <begin position="56"/>
        <end position="68"/>
    </location>
</feature>
<accession>A0A8D2P9M4</accession>
<dbReference type="GO" id="GO:0042791">
    <property type="term" value="P:5S class rRNA transcription by RNA polymerase III"/>
    <property type="evidence" value="ECO:0007669"/>
    <property type="project" value="TreeGrafter"/>
</dbReference>
<dbReference type="GO" id="GO:0003677">
    <property type="term" value="F:DNA binding"/>
    <property type="evidence" value="ECO:0007669"/>
    <property type="project" value="InterPro"/>
</dbReference>
<dbReference type="GO" id="GO:0000127">
    <property type="term" value="C:transcription factor TFIIIC complex"/>
    <property type="evidence" value="ECO:0007669"/>
    <property type="project" value="InterPro"/>
</dbReference>
<dbReference type="PANTHER" id="PTHR15180:SF1">
    <property type="entry name" value="GENERAL TRANSCRIPTION FACTOR 3C POLYPEPTIDE 1"/>
    <property type="match status" value="1"/>
</dbReference>
<evidence type="ECO:0000256" key="1">
    <source>
        <dbReference type="SAM" id="MobiDB-lite"/>
    </source>
</evidence>
<dbReference type="AlphaFoldDB" id="A0A8D2P9M4"/>
<feature type="compositionally biased region" description="Basic and acidic residues" evidence="1">
    <location>
        <begin position="315"/>
        <end position="330"/>
    </location>
</feature>
<dbReference type="GO" id="GO:0006384">
    <property type="term" value="P:transcription initiation at RNA polymerase III promoter"/>
    <property type="evidence" value="ECO:0007669"/>
    <property type="project" value="InterPro"/>
</dbReference>
<dbReference type="PANTHER" id="PTHR15180">
    <property type="entry name" value="GENERAL TRANSCRIPTION FACTOR 3C POLYPEPTIDE 1"/>
    <property type="match status" value="1"/>
</dbReference>
<keyword evidence="2" id="KW-0732">Signal</keyword>
<feature type="compositionally biased region" description="Basic and acidic residues" evidence="1">
    <location>
        <begin position="395"/>
        <end position="407"/>
    </location>
</feature>
<keyword evidence="4" id="KW-1185">Reference proteome</keyword>
<dbReference type="Ensembl" id="ENSZLMT00000011652.1">
    <property type="protein sequence ID" value="ENSZLMP00000011338.1"/>
    <property type="gene ID" value="ENSZLMG00000007891.1"/>
</dbReference>
<feature type="region of interest" description="Disordered" evidence="1">
    <location>
        <begin position="53"/>
        <end position="78"/>
    </location>
</feature>
<feature type="compositionally biased region" description="Polar residues" evidence="1">
    <location>
        <begin position="443"/>
        <end position="455"/>
    </location>
</feature>
<organism evidence="3 4">
    <name type="scientific">Zosterops lateralis melanops</name>
    <dbReference type="NCBI Taxonomy" id="1220523"/>
    <lineage>
        <taxon>Eukaryota</taxon>
        <taxon>Metazoa</taxon>
        <taxon>Chordata</taxon>
        <taxon>Craniata</taxon>
        <taxon>Vertebrata</taxon>
        <taxon>Euteleostomi</taxon>
        <taxon>Archelosauria</taxon>
        <taxon>Archosauria</taxon>
        <taxon>Dinosauria</taxon>
        <taxon>Saurischia</taxon>
        <taxon>Theropoda</taxon>
        <taxon>Coelurosauria</taxon>
        <taxon>Aves</taxon>
        <taxon>Neognathae</taxon>
        <taxon>Neoaves</taxon>
        <taxon>Telluraves</taxon>
        <taxon>Australaves</taxon>
        <taxon>Passeriformes</taxon>
        <taxon>Sylvioidea</taxon>
        <taxon>Zosteropidae</taxon>
        <taxon>Zosterops</taxon>
    </lineage>
</organism>
<feature type="signal peptide" evidence="2">
    <location>
        <begin position="1"/>
        <end position="26"/>
    </location>
</feature>
<proteinExistence type="predicted"/>
<feature type="compositionally biased region" description="Acidic residues" evidence="1">
    <location>
        <begin position="408"/>
        <end position="417"/>
    </location>
</feature>
<name>A0A8D2P9M4_ZOSLA</name>
<dbReference type="InterPro" id="IPR044210">
    <property type="entry name" value="Tfc3-like"/>
</dbReference>
<evidence type="ECO:0000313" key="3">
    <source>
        <dbReference type="Ensembl" id="ENSZLMP00000011338.1"/>
    </source>
</evidence>
<dbReference type="Proteomes" id="UP000694401">
    <property type="component" value="Unassembled WGS sequence"/>
</dbReference>
<feature type="region of interest" description="Disordered" evidence="1">
    <location>
        <begin position="353"/>
        <end position="455"/>
    </location>
</feature>
<sequence length="601" mass="66337">MVAFPMDGPGGQCVAMLSLFSLGLVAVNVKIPEQIIVVDSSMVENEVIKSLGKEGLEDDDDDDDDLEESSGGKRRIEVKPRQASHTNYLLMRGYYSPGIVSTRNLSPSDNIVVNSCQVKVRLRCTPIPGRLSSPVPSLLDHMAVGISCLPETFTRLIKIQEENYEVEKFLHECTERYGYNPGDVAAVLEIRKAIEATSHFGICKTELSKHFCSYEEVEAERSRSLEQYIQDLIEMQQVLEVGGHSVRLVAIVFAKPWLLRSVCLKNKAEDSEQPGTDTAPDVPQEQLPSEPGKGQEWLGQEEQLGKDTQCATDDEPPRKRCKTDVPEGDSHLCQGAQPALVGAEGKNLDAAVSEPVPRKEADTAGEEAPGGGSLGGQEEPPAEVPEPAAEAVDTDTYKEQDKSCSEDKELEVENDELSTEHSKQIPIPEQSTSEQDDDLPYFQENSGLSKGSSMTDVSQAARDRACEKVCFIGRPWRIVDGKLNKPVCKGMMEAVLYHVMTKPGVTQAGLLQHYCGVLQPVAVLEILQGLETLGCIRRFYMKKPSPVSLFSQPVVEEQLENPKLSESPTIYYEPTIDCTLRLGRVFPCDMNWNKWVQIIPV</sequence>
<feature type="chain" id="PRO_5034735926" description="General transcription factor 3C polypeptide 1" evidence="2">
    <location>
        <begin position="27"/>
        <end position="601"/>
    </location>
</feature>
<feature type="region of interest" description="Disordered" evidence="1">
    <location>
        <begin position="268"/>
        <end position="333"/>
    </location>
</feature>
<protein>
    <recommendedName>
        <fullName evidence="5">General transcription factor 3C polypeptide 1</fullName>
    </recommendedName>
</protein>
<reference evidence="3" key="2">
    <citation type="submission" date="2025-09" db="UniProtKB">
        <authorList>
            <consortium name="Ensembl"/>
        </authorList>
    </citation>
    <scope>IDENTIFICATION</scope>
</reference>
<evidence type="ECO:0000256" key="2">
    <source>
        <dbReference type="SAM" id="SignalP"/>
    </source>
</evidence>